<evidence type="ECO:0000313" key="6">
    <source>
        <dbReference type="Proteomes" id="UP001172630"/>
    </source>
</evidence>
<dbReference type="InterPro" id="IPR036388">
    <property type="entry name" value="WH-like_DNA-bd_sf"/>
</dbReference>
<dbReference type="EMBL" id="JARFYN010000087">
    <property type="protein sequence ID" value="MDL2410539.1"/>
    <property type="molecule type" value="Genomic_DNA"/>
</dbReference>
<accession>A0ABT7KSM4</accession>
<dbReference type="Gene3D" id="1.10.10.10">
    <property type="entry name" value="Winged helix-like DNA-binding domain superfamily/Winged helix DNA-binding domain"/>
    <property type="match status" value="1"/>
</dbReference>
<evidence type="ECO:0000313" key="5">
    <source>
        <dbReference type="EMBL" id="MDL2410539.1"/>
    </source>
</evidence>
<reference evidence="5" key="1">
    <citation type="submission" date="2023-06" db="EMBL/GenBank/DDBJ databases">
        <title>Phylogenetic Diversity of Rhizobium strains.</title>
        <authorList>
            <person name="Moura F.T."/>
            <person name="Helene L.C.F."/>
            <person name="Hungria M."/>
        </authorList>
    </citation>
    <scope>NUCLEOTIDE SEQUENCE</scope>
    <source>
        <strain evidence="5">CCGE524</strain>
    </source>
</reference>
<dbReference type="PROSITE" id="PS50931">
    <property type="entry name" value="HTH_LYSR"/>
    <property type="match status" value="1"/>
</dbReference>
<evidence type="ECO:0000256" key="1">
    <source>
        <dbReference type="ARBA" id="ARBA00009437"/>
    </source>
</evidence>
<proteinExistence type="inferred from homology"/>
<dbReference type="PRINTS" id="PR00039">
    <property type="entry name" value="HTHLYSR"/>
</dbReference>
<dbReference type="Pfam" id="PF00126">
    <property type="entry name" value="HTH_1"/>
    <property type="match status" value="1"/>
</dbReference>
<dbReference type="InterPro" id="IPR000847">
    <property type="entry name" value="LysR_HTH_N"/>
</dbReference>
<dbReference type="InterPro" id="IPR036390">
    <property type="entry name" value="WH_DNA-bd_sf"/>
</dbReference>
<evidence type="ECO:0000259" key="4">
    <source>
        <dbReference type="PROSITE" id="PS50931"/>
    </source>
</evidence>
<dbReference type="PANTHER" id="PTHR30126:SF91">
    <property type="entry name" value="LYSR FAMILY TRANSCRIPTIONAL REGULATOR"/>
    <property type="match status" value="1"/>
</dbReference>
<protein>
    <submittedName>
        <fullName evidence="5">LysR family transcriptional regulator</fullName>
    </submittedName>
</protein>
<feature type="non-terminal residue" evidence="5">
    <location>
        <position position="122"/>
    </location>
</feature>
<keyword evidence="6" id="KW-1185">Reference proteome</keyword>
<feature type="domain" description="HTH lysR-type" evidence="4">
    <location>
        <begin position="5"/>
        <end position="62"/>
    </location>
</feature>
<dbReference type="PANTHER" id="PTHR30126">
    <property type="entry name" value="HTH-TYPE TRANSCRIPTIONAL REGULATOR"/>
    <property type="match status" value="1"/>
</dbReference>
<name>A0ABT7KSM4_9HYPH</name>
<sequence>MIESVSLDQLRMFVAAADAGSFSAAALQLHRAQSAISQAMVALESALDISLFDRSERLPKLTPEGVKLLGTARGIVRDADALKAHARNMTGGLEPELSIVLDTMFPQGLLTKVAREWAAAFP</sequence>
<keyword evidence="2" id="KW-0805">Transcription regulation</keyword>
<comment type="caution">
    <text evidence="5">The sequence shown here is derived from an EMBL/GenBank/DDBJ whole genome shotgun (WGS) entry which is preliminary data.</text>
</comment>
<comment type="similarity">
    <text evidence="1">Belongs to the LysR transcriptional regulatory family.</text>
</comment>
<organism evidence="5 6">
    <name type="scientific">Rhizobium calliandrae</name>
    <dbReference type="NCBI Taxonomy" id="1312182"/>
    <lineage>
        <taxon>Bacteria</taxon>
        <taxon>Pseudomonadati</taxon>
        <taxon>Pseudomonadota</taxon>
        <taxon>Alphaproteobacteria</taxon>
        <taxon>Hyphomicrobiales</taxon>
        <taxon>Rhizobiaceae</taxon>
        <taxon>Rhizobium/Agrobacterium group</taxon>
        <taxon>Rhizobium</taxon>
    </lineage>
</organism>
<dbReference type="SUPFAM" id="SSF46785">
    <property type="entry name" value="Winged helix' DNA-binding domain"/>
    <property type="match status" value="1"/>
</dbReference>
<evidence type="ECO:0000256" key="3">
    <source>
        <dbReference type="ARBA" id="ARBA00023163"/>
    </source>
</evidence>
<keyword evidence="3" id="KW-0804">Transcription</keyword>
<evidence type="ECO:0000256" key="2">
    <source>
        <dbReference type="ARBA" id="ARBA00023015"/>
    </source>
</evidence>
<gene>
    <name evidence="5" type="ORF">PY650_34180</name>
</gene>
<dbReference type="Proteomes" id="UP001172630">
    <property type="component" value="Unassembled WGS sequence"/>
</dbReference>
<dbReference type="RefSeq" id="WP_285884429.1">
    <property type="nucleotide sequence ID" value="NZ_JARFYN010000087.1"/>
</dbReference>